<reference evidence="2" key="1">
    <citation type="submission" date="2020-05" db="EMBL/GenBank/DDBJ databases">
        <authorList>
            <person name="Chiriac C."/>
            <person name="Salcher M."/>
            <person name="Ghai R."/>
            <person name="Kavagutti S V."/>
        </authorList>
    </citation>
    <scope>NUCLEOTIDE SEQUENCE</scope>
</reference>
<dbReference type="EMBL" id="CAFBPB010000095">
    <property type="protein sequence ID" value="CAB5006457.1"/>
    <property type="molecule type" value="Genomic_DNA"/>
</dbReference>
<name>A0A6J7PM20_9ZZZZ</name>
<evidence type="ECO:0000313" key="1">
    <source>
        <dbReference type="EMBL" id="CAB4933958.1"/>
    </source>
</evidence>
<dbReference type="GO" id="GO:0003676">
    <property type="term" value="F:nucleic acid binding"/>
    <property type="evidence" value="ECO:0007669"/>
    <property type="project" value="InterPro"/>
</dbReference>
<dbReference type="PANTHER" id="PTHR34039">
    <property type="entry name" value="UPF0102 PROTEIN YRAN"/>
    <property type="match status" value="1"/>
</dbReference>
<dbReference type="InterPro" id="IPR011856">
    <property type="entry name" value="tRNA_endonuc-like_dom_sf"/>
</dbReference>
<dbReference type="InterPro" id="IPR003509">
    <property type="entry name" value="UPF0102_YraN-like"/>
</dbReference>
<organism evidence="2">
    <name type="scientific">freshwater metagenome</name>
    <dbReference type="NCBI Taxonomy" id="449393"/>
    <lineage>
        <taxon>unclassified sequences</taxon>
        <taxon>metagenomes</taxon>
        <taxon>ecological metagenomes</taxon>
    </lineage>
</organism>
<dbReference type="CDD" id="cd20736">
    <property type="entry name" value="PoNe_Nuclease"/>
    <property type="match status" value="1"/>
</dbReference>
<dbReference type="InterPro" id="IPR011335">
    <property type="entry name" value="Restrct_endonuc-II-like"/>
</dbReference>
<accession>A0A6J7PM20</accession>
<dbReference type="PANTHER" id="PTHR34039:SF1">
    <property type="entry name" value="UPF0102 PROTEIN YRAN"/>
    <property type="match status" value="1"/>
</dbReference>
<dbReference type="AlphaFoldDB" id="A0A6J7PM20"/>
<gene>
    <name evidence="1" type="ORF">UFOPK3774_00226</name>
    <name evidence="2" type="ORF">UFOPK4049_00800</name>
</gene>
<dbReference type="NCBIfam" id="NF009154">
    <property type="entry name" value="PRK12497.3-3"/>
    <property type="match status" value="1"/>
</dbReference>
<dbReference type="SUPFAM" id="SSF52980">
    <property type="entry name" value="Restriction endonuclease-like"/>
    <property type="match status" value="1"/>
</dbReference>
<dbReference type="HAMAP" id="MF_00048">
    <property type="entry name" value="UPF0102"/>
    <property type="match status" value="1"/>
</dbReference>
<protein>
    <submittedName>
        <fullName evidence="2">Unannotated protein</fullName>
    </submittedName>
</protein>
<dbReference type="EMBL" id="CAFBNG010000024">
    <property type="protein sequence ID" value="CAB4933958.1"/>
    <property type="molecule type" value="Genomic_DNA"/>
</dbReference>
<dbReference type="Gene3D" id="3.40.1350.10">
    <property type="match status" value="1"/>
</dbReference>
<proteinExistence type="inferred from homology"/>
<dbReference type="Pfam" id="PF02021">
    <property type="entry name" value="UPF0102"/>
    <property type="match status" value="1"/>
</dbReference>
<evidence type="ECO:0000313" key="2">
    <source>
        <dbReference type="EMBL" id="CAB5006457.1"/>
    </source>
</evidence>
<sequence length="123" mass="13916">MQKREVRNQQIGRYGEDAVALYLANRGAEVIDRNWRIKEGEIDIVARNQSGLFLFVEVKTRSSLAFGHPLESITPQKAGRLQRLALAWLATHRALGCEYRIDCAAVLLHINSEPQIDYRAGVL</sequence>